<reference evidence="2 3" key="1">
    <citation type="journal article" date="2023" name="Ecotoxicol. Environ. Saf.">
        <title>Mercury remediation potential of mercury-resistant strain Rheinheimera metallidurans sp. nov. isolated from a municipal waste dumping site.</title>
        <authorList>
            <person name="Yadav V."/>
            <person name="Manjhi A."/>
            <person name="Vadakedath N."/>
        </authorList>
    </citation>
    <scope>NUCLEOTIDE SEQUENCE [LARGE SCALE GENOMIC DNA]</scope>
    <source>
        <strain evidence="2 3">E-49</strain>
    </source>
</reference>
<gene>
    <name evidence="2" type="ORF">MN202_00635</name>
</gene>
<feature type="transmembrane region" description="Helical" evidence="1">
    <location>
        <begin position="6"/>
        <end position="27"/>
    </location>
</feature>
<evidence type="ECO:0000313" key="2">
    <source>
        <dbReference type="EMBL" id="MEH8015725.1"/>
    </source>
</evidence>
<comment type="caution">
    <text evidence="2">The sequence shown here is derived from an EMBL/GenBank/DDBJ whole genome shotgun (WGS) entry which is preliminary data.</text>
</comment>
<organism evidence="2 3">
    <name type="scientific">Rheinheimera muenzenbergensis</name>
    <dbReference type="NCBI Taxonomy" id="1193628"/>
    <lineage>
        <taxon>Bacteria</taxon>
        <taxon>Pseudomonadati</taxon>
        <taxon>Pseudomonadota</taxon>
        <taxon>Gammaproteobacteria</taxon>
        <taxon>Chromatiales</taxon>
        <taxon>Chromatiaceae</taxon>
        <taxon>Rheinheimera</taxon>
    </lineage>
</organism>
<dbReference type="EMBL" id="JALAAR010000001">
    <property type="protein sequence ID" value="MEH8015725.1"/>
    <property type="molecule type" value="Genomic_DNA"/>
</dbReference>
<accession>A0ABU8C228</accession>
<keyword evidence="1" id="KW-0812">Transmembrane</keyword>
<dbReference type="Proteomes" id="UP001375382">
    <property type="component" value="Unassembled WGS sequence"/>
</dbReference>
<sequence length="50" mass="5457">MQDLGFVFGIIGMSMGIAGFSFAIITMKKLDNLESKLKELNVLSNDFKSG</sequence>
<name>A0ABU8C228_9GAMM</name>
<keyword evidence="1" id="KW-1133">Transmembrane helix</keyword>
<keyword evidence="1" id="KW-0472">Membrane</keyword>
<evidence type="ECO:0000256" key="1">
    <source>
        <dbReference type="SAM" id="Phobius"/>
    </source>
</evidence>
<evidence type="ECO:0000313" key="3">
    <source>
        <dbReference type="Proteomes" id="UP001375382"/>
    </source>
</evidence>
<proteinExistence type="predicted"/>
<keyword evidence="3" id="KW-1185">Reference proteome</keyword>
<protein>
    <submittedName>
        <fullName evidence="2">Uncharacterized protein</fullName>
    </submittedName>
</protein>
<dbReference type="RefSeq" id="WP_335734146.1">
    <property type="nucleotide sequence ID" value="NZ_JALAAR010000001.1"/>
</dbReference>